<dbReference type="EMBL" id="CM009755">
    <property type="protein sequence ID" value="PUZ48842.1"/>
    <property type="molecule type" value="Genomic_DNA"/>
</dbReference>
<name>A0A2T7CZS5_9POAL</name>
<gene>
    <name evidence="2" type="ORF">GQ55_7G278100</name>
</gene>
<protein>
    <submittedName>
        <fullName evidence="2">Uncharacterized protein</fullName>
    </submittedName>
</protein>
<feature type="compositionally biased region" description="Low complexity" evidence="1">
    <location>
        <begin position="34"/>
        <end position="48"/>
    </location>
</feature>
<dbReference type="AlphaFoldDB" id="A0A2T7CZS5"/>
<organism evidence="2 3">
    <name type="scientific">Panicum hallii var. hallii</name>
    <dbReference type="NCBI Taxonomy" id="1504633"/>
    <lineage>
        <taxon>Eukaryota</taxon>
        <taxon>Viridiplantae</taxon>
        <taxon>Streptophyta</taxon>
        <taxon>Embryophyta</taxon>
        <taxon>Tracheophyta</taxon>
        <taxon>Spermatophyta</taxon>
        <taxon>Magnoliopsida</taxon>
        <taxon>Liliopsida</taxon>
        <taxon>Poales</taxon>
        <taxon>Poaceae</taxon>
        <taxon>PACMAD clade</taxon>
        <taxon>Panicoideae</taxon>
        <taxon>Panicodae</taxon>
        <taxon>Paniceae</taxon>
        <taxon>Panicinae</taxon>
        <taxon>Panicum</taxon>
        <taxon>Panicum sect. Panicum</taxon>
    </lineage>
</organism>
<feature type="region of interest" description="Disordered" evidence="1">
    <location>
        <begin position="1"/>
        <end position="66"/>
    </location>
</feature>
<evidence type="ECO:0000313" key="2">
    <source>
        <dbReference type="EMBL" id="PUZ48842.1"/>
    </source>
</evidence>
<sequence>MGGRAKTSQFPETRAARRVALARSRGGTARTSERVGGAAGRAVGPGARRWLRPRRQPRGPRCGAARRVSVTRWIRRGRRARRARGRQAGATG</sequence>
<dbReference type="Gramene" id="PUZ48842">
    <property type="protein sequence ID" value="PUZ48842"/>
    <property type="gene ID" value="GQ55_7G278100"/>
</dbReference>
<keyword evidence="3" id="KW-1185">Reference proteome</keyword>
<evidence type="ECO:0000256" key="1">
    <source>
        <dbReference type="SAM" id="MobiDB-lite"/>
    </source>
</evidence>
<feature type="compositionally biased region" description="Polar residues" evidence="1">
    <location>
        <begin position="1"/>
        <end position="11"/>
    </location>
</feature>
<reference evidence="2 3" key="1">
    <citation type="submission" date="2018-04" db="EMBL/GenBank/DDBJ databases">
        <title>WGS assembly of Panicum hallii var. hallii HAL2.</title>
        <authorList>
            <person name="Lovell J."/>
            <person name="Jenkins J."/>
            <person name="Lowry D."/>
            <person name="Mamidi S."/>
            <person name="Sreedasyam A."/>
            <person name="Weng X."/>
            <person name="Barry K."/>
            <person name="Bonette J."/>
            <person name="Campitelli B."/>
            <person name="Daum C."/>
            <person name="Gordon S."/>
            <person name="Gould B."/>
            <person name="Lipzen A."/>
            <person name="MacQueen A."/>
            <person name="Palacio-Mejia J."/>
            <person name="Plott C."/>
            <person name="Shakirov E."/>
            <person name="Shu S."/>
            <person name="Yoshinaga Y."/>
            <person name="Zane M."/>
            <person name="Rokhsar D."/>
            <person name="Grimwood J."/>
            <person name="Schmutz J."/>
            <person name="Juenger T."/>
        </authorList>
    </citation>
    <scope>NUCLEOTIDE SEQUENCE [LARGE SCALE GENOMIC DNA]</scope>
    <source>
        <strain evidence="3">cv. HAL2</strain>
    </source>
</reference>
<evidence type="ECO:0000313" key="3">
    <source>
        <dbReference type="Proteomes" id="UP000244336"/>
    </source>
</evidence>
<feature type="compositionally biased region" description="Basic residues" evidence="1">
    <location>
        <begin position="49"/>
        <end position="58"/>
    </location>
</feature>
<proteinExistence type="predicted"/>
<dbReference type="Proteomes" id="UP000244336">
    <property type="component" value="Chromosome 7"/>
</dbReference>
<accession>A0A2T7CZS5</accession>